<sequence>MAAPWEKYAPAESAAQSGPWSKYGGGEGMPEERKPLTMGESFMQIPMGVYKGFKDVTDTMLKGGASAVDYATGANTRAALDAAAAQQNADYERTYGGSNLAATGRLAGNIGATLPVGGALAAPFRVVAPEVATALQTGGFGAKTLAGRGAAGAVTGAASAGLVNPEDASTGAIVGAVVPTVVAPLVKGAAKLVAKTGDLFSGNTAKVKAAEIARESLGDQLQPALVALANADPARKLTPSQILKEAGIKAEPFMALEALAKNKDVKGFYSTLEELANAGQQNQLARLAGGNTQTEIAESLAANKNALTARTVPMMTTELQAANQANQVRQRIEPTLAQKEASMVSALQGQGQAATNAAQQANLSRGGVIPSTIGTAPNTLPSPLGGTGVPQPVSGVVAGMPRLSPSITLNAERAAESGVLSTEMAALKAQRQTERDLLQYQLGSLESHGLKPLDINPILATIDSKLADPNLYGQSQLLNVLRGLRDDFANAGTANGGVADARALYSMRKAGISQKIDEMYGSLDPSAKQRLTADVLASVKSPIDKAITEAGGTGWNRYLQTFETGMHQLDQQKLAAIALDKFKGDKAGFLKLVRGDDTDAVEKVFGYGSANIFKEMGRDSTVLQSIGRDLERDIGVQAQAKAGMGGLSGIMAKDQSTLRRVANIIGRGGRAAELTLEQLEGKVDRKVIDSLREGFKSNKDIMQMMSSLPKEESSVLLKALKNTKQWNSAVNRGAAQLSVDRTNQLAPPSENRNNLRQ</sequence>
<protein>
    <submittedName>
        <fullName evidence="3">Uncharacterized protein</fullName>
    </submittedName>
</protein>
<accession>A0A6J5QT65</accession>
<dbReference type="EMBL" id="LR797477">
    <property type="protein sequence ID" value="CAB4219363.1"/>
    <property type="molecule type" value="Genomic_DNA"/>
</dbReference>
<evidence type="ECO:0000313" key="2">
    <source>
        <dbReference type="EMBL" id="CAB4177940.1"/>
    </source>
</evidence>
<name>A0A6J5QT65_9CAUD</name>
<dbReference type="EMBL" id="LR796965">
    <property type="protein sequence ID" value="CAB4177940.1"/>
    <property type="molecule type" value="Genomic_DNA"/>
</dbReference>
<proteinExistence type="predicted"/>
<evidence type="ECO:0000313" key="4">
    <source>
        <dbReference type="EMBL" id="CAB4219363.1"/>
    </source>
</evidence>
<evidence type="ECO:0000256" key="1">
    <source>
        <dbReference type="SAM" id="MobiDB-lite"/>
    </source>
</evidence>
<feature type="region of interest" description="Disordered" evidence="1">
    <location>
        <begin position="1"/>
        <end position="34"/>
    </location>
</feature>
<reference evidence="3" key="1">
    <citation type="submission" date="2020-05" db="EMBL/GenBank/DDBJ databases">
        <authorList>
            <person name="Chiriac C."/>
            <person name="Salcher M."/>
            <person name="Ghai R."/>
            <person name="Kavagutti S V."/>
        </authorList>
    </citation>
    <scope>NUCLEOTIDE SEQUENCE</scope>
</reference>
<dbReference type="EMBL" id="LR797119">
    <property type="protein sequence ID" value="CAB4187780.1"/>
    <property type="molecule type" value="Genomic_DNA"/>
</dbReference>
<organism evidence="3">
    <name type="scientific">uncultured Caudovirales phage</name>
    <dbReference type="NCBI Taxonomy" id="2100421"/>
    <lineage>
        <taxon>Viruses</taxon>
        <taxon>Duplodnaviria</taxon>
        <taxon>Heunggongvirae</taxon>
        <taxon>Uroviricota</taxon>
        <taxon>Caudoviricetes</taxon>
        <taxon>Peduoviridae</taxon>
        <taxon>Maltschvirus</taxon>
        <taxon>Maltschvirus maltsch</taxon>
    </lineage>
</organism>
<evidence type="ECO:0000313" key="3">
    <source>
        <dbReference type="EMBL" id="CAB4187780.1"/>
    </source>
</evidence>
<gene>
    <name evidence="2" type="ORF">UFOVP1012_8</name>
    <name evidence="3" type="ORF">UFOVP1164_3</name>
    <name evidence="4" type="ORF">UFOVP1614_20</name>
</gene>